<dbReference type="InterPro" id="IPR052186">
    <property type="entry name" value="Hydantoin_racemase-like"/>
</dbReference>
<dbReference type="EMBL" id="NAOO01000019">
    <property type="protein sequence ID" value="RFB91072.1"/>
    <property type="molecule type" value="Genomic_DNA"/>
</dbReference>
<dbReference type="PANTHER" id="PTHR28047">
    <property type="entry name" value="PROTEIN DCG1"/>
    <property type="match status" value="1"/>
</dbReference>
<accession>A0A3E1BFW6</accession>
<proteinExistence type="inferred from homology"/>
<comment type="caution">
    <text evidence="2">The sequence shown here is derived from an EMBL/GenBank/DDBJ whole genome shotgun (WGS) entry which is preliminary data.</text>
</comment>
<name>A0A3E1BFW6_RHILT</name>
<evidence type="ECO:0000313" key="3">
    <source>
        <dbReference type="Proteomes" id="UP000256748"/>
    </source>
</evidence>
<organism evidence="2 3">
    <name type="scientific">Rhizobium leguminosarum bv. trifolii</name>
    <dbReference type="NCBI Taxonomy" id="386"/>
    <lineage>
        <taxon>Bacteria</taxon>
        <taxon>Pseudomonadati</taxon>
        <taxon>Pseudomonadota</taxon>
        <taxon>Alphaproteobacteria</taxon>
        <taxon>Hyphomicrobiales</taxon>
        <taxon>Rhizobiaceae</taxon>
        <taxon>Rhizobium/Agrobacterium group</taxon>
        <taxon>Rhizobium</taxon>
    </lineage>
</organism>
<dbReference type="AlphaFoldDB" id="A0A3E1BFW6"/>
<gene>
    <name evidence="2" type="ORF">B5K10_17280</name>
</gene>
<dbReference type="Gene3D" id="3.40.50.12500">
    <property type="match status" value="1"/>
</dbReference>
<protein>
    <submittedName>
        <fullName evidence="2">Asp/Glu/hydantoin racemase</fullName>
    </submittedName>
</protein>
<dbReference type="Proteomes" id="UP000256748">
    <property type="component" value="Unassembled WGS sequence"/>
</dbReference>
<dbReference type="Pfam" id="PF01177">
    <property type="entry name" value="Asp_Glu_race"/>
    <property type="match status" value="1"/>
</dbReference>
<dbReference type="PANTHER" id="PTHR28047:SF5">
    <property type="entry name" value="PROTEIN DCG1"/>
    <property type="match status" value="1"/>
</dbReference>
<reference evidence="2 3" key="1">
    <citation type="submission" date="2017-03" db="EMBL/GenBank/DDBJ databases">
        <title>Genome analysis of Rhizobial strains effectives or ineffectives for nitrogen fixation isolated from bean seeds.</title>
        <authorList>
            <person name="Peralta H."/>
            <person name="Aguilar-Vera A."/>
            <person name="Mora Y."/>
            <person name="Vargas-Lagunas C."/>
            <person name="Girard L."/>
            <person name="Mora J."/>
        </authorList>
    </citation>
    <scope>NUCLEOTIDE SEQUENCE [LARGE SCALE GENOMIC DNA]</scope>
    <source>
        <strain evidence="2 3">CCGM5</strain>
    </source>
</reference>
<evidence type="ECO:0000313" key="2">
    <source>
        <dbReference type="EMBL" id="RFB91072.1"/>
    </source>
</evidence>
<dbReference type="RefSeq" id="WP_116274194.1">
    <property type="nucleotide sequence ID" value="NZ_KZ859521.1"/>
</dbReference>
<dbReference type="InterPro" id="IPR015942">
    <property type="entry name" value="Asp/Glu/hydantoin_racemase"/>
</dbReference>
<evidence type="ECO:0000256" key="1">
    <source>
        <dbReference type="ARBA" id="ARBA00038414"/>
    </source>
</evidence>
<comment type="similarity">
    <text evidence="1">Belongs to the HyuE racemase family.</text>
</comment>
<dbReference type="GO" id="GO:0047661">
    <property type="term" value="F:amino-acid racemase activity"/>
    <property type="evidence" value="ECO:0007669"/>
    <property type="project" value="InterPro"/>
</dbReference>
<sequence>MKIAVINPNTTAEMTRAIGAAAARSAAPATEILIRQSNHGPSAIEGPFDGAVCLPGLLQAIQQADADGARAHVIACFDDTGLDAARALSHRPVIGVGEAALHVASLLAQEFCVVTTLSRSVPTLKMNILRYGFERRCPQVLASDIPVLDLHRPESGARQKISGLIMRAMENGAEAAILGCAGMTDLAATLQQDLGIPVIDGIDAAVRLAELLAASGLAPSKRRGWAYPSRAGDFLQTD</sequence>
<dbReference type="InterPro" id="IPR053714">
    <property type="entry name" value="Iso_Racemase_Enz_sf"/>
</dbReference>